<dbReference type="Pfam" id="PF13424">
    <property type="entry name" value="TPR_12"/>
    <property type="match status" value="1"/>
</dbReference>
<keyword evidence="1" id="KW-0677">Repeat</keyword>
<dbReference type="InterPro" id="IPR011990">
    <property type="entry name" value="TPR-like_helical_dom_sf"/>
</dbReference>
<evidence type="ECO:0000256" key="2">
    <source>
        <dbReference type="ARBA" id="ARBA00022803"/>
    </source>
</evidence>
<dbReference type="PANTHER" id="PTHR45641:SF19">
    <property type="entry name" value="NEPHROCYSTIN-3"/>
    <property type="match status" value="1"/>
</dbReference>
<accession>A0A1I5PB65</accession>
<dbReference type="OrthoDB" id="9787760at2"/>
<feature type="signal peptide" evidence="3">
    <location>
        <begin position="1"/>
        <end position="27"/>
    </location>
</feature>
<dbReference type="Pfam" id="PF12770">
    <property type="entry name" value="CHAT"/>
    <property type="match status" value="1"/>
</dbReference>
<keyword evidence="3" id="KW-0732">Signal</keyword>
<gene>
    <name evidence="5" type="ORF">SAMN04488060_2282</name>
</gene>
<feature type="chain" id="PRO_5011590101" evidence="3">
    <location>
        <begin position="28"/>
        <end position="982"/>
    </location>
</feature>
<dbReference type="EMBL" id="FOWZ01000004">
    <property type="protein sequence ID" value="SFP31295.1"/>
    <property type="molecule type" value="Genomic_DNA"/>
</dbReference>
<dbReference type="AlphaFoldDB" id="A0A1I5PB65"/>
<evidence type="ECO:0000313" key="5">
    <source>
        <dbReference type="EMBL" id="SFP31295.1"/>
    </source>
</evidence>
<reference evidence="6" key="1">
    <citation type="submission" date="2016-10" db="EMBL/GenBank/DDBJ databases">
        <authorList>
            <person name="Varghese N."/>
            <person name="Submissions S."/>
        </authorList>
    </citation>
    <scope>NUCLEOTIDE SEQUENCE [LARGE SCALE GENOMIC DNA]</scope>
    <source>
        <strain evidence="6">CGMCC 1.7715</strain>
    </source>
</reference>
<keyword evidence="6" id="KW-1185">Reference proteome</keyword>
<keyword evidence="2" id="KW-0802">TPR repeat</keyword>
<feature type="domain" description="CHAT" evidence="4">
    <location>
        <begin position="668"/>
        <end position="980"/>
    </location>
</feature>
<proteinExistence type="predicted"/>
<dbReference type="PANTHER" id="PTHR45641">
    <property type="entry name" value="TETRATRICOPEPTIDE REPEAT PROTEIN (AFU_ORTHOLOGUE AFUA_6G03870)"/>
    <property type="match status" value="1"/>
</dbReference>
<sequence length="982" mass="105256">MRAITSFSIRCLSLVAALLWAPSVVDAAHASEQSSPYSTDLPQFAHLRALEARANDLQENEAQDALGRGRIIAGWKALQEAASKTFLQDGSVHPLAHIAKLKIASLLYANGEIDTAIALAEEGIAQSRPYMADYPIPMADSAALLGVLWTQKGEPERALAMVEATYGDFTQAIADKPSAGAILAKSNLEHSLSQITLRMGRTQDALDYQKASLDTREASLGPYHPDTVAAYYNYAQTLRRAGQMQEAEAIARAAVERASAHVDPSHPSYARAFEMLGIVLANSGRPIEATEFLSNALELKRRYEGADTLIFGYGIHNLATILLQRRQFEEVRPLFSEAEEIMSRYQGPSSAFPVLALAYNGQASLALGEPAEARRLLDDAFSRLGKDTKDVEALSRIVPDLVRSLRLVDLPDKALGHAVAYEQRVLASDTTDAFEIAFSRLLRVSATPSRDDRMLAEAAHAVLGAIRRSTVSDQAAGLQVRHLAAIDLVLETAARHQDPSLMLAAMSLVSGSDIARAASRGTEKLSSDHPELATMLSFRRQMSDRFEKADRAMLLALARGGNAADLQVELDEASSEYEAAERSLHERFPAWAGMGLQTTPSISALRASLKEGEAVFAVAPVYYGSYALVVTPDSAHAVQLTTSRRQLVDLANSLGSSVRVGALDEGASHALGHALFPQGVRDQLANTKKLHIHASGPLGSLPFSLVKGWGEDDDAAWLTDRFVLSYMSALAPREGKSADKVTSDALNLVAFAAPQIANFTIATAEQAGSASLQISDFFTRTSVDRLAVSTLPPLPGTAEEVRAIATSVPWKNKQLFIGAEANEAAMRREETSRADILVLATHGLVAGEIEGIAEPALILSTGADASDDGVLTASEIARLDIPADWVILSSCDSAAGMGGGLPAFSGLAQAFWQAGADDLLVTHWKVRDDIAAFVSSRTVLNYLGGMTKADALHHAIRQLRTESGIEGAASPFAWAPFVLIER</sequence>
<evidence type="ECO:0000259" key="4">
    <source>
        <dbReference type="Pfam" id="PF12770"/>
    </source>
</evidence>
<evidence type="ECO:0000256" key="3">
    <source>
        <dbReference type="SAM" id="SignalP"/>
    </source>
</evidence>
<dbReference type="Gene3D" id="1.25.40.10">
    <property type="entry name" value="Tetratricopeptide repeat domain"/>
    <property type="match status" value="2"/>
</dbReference>
<dbReference type="SMART" id="SM00028">
    <property type="entry name" value="TPR"/>
    <property type="match status" value="5"/>
</dbReference>
<name>A0A1I5PB65_9SPHN</name>
<evidence type="ECO:0000256" key="1">
    <source>
        <dbReference type="ARBA" id="ARBA00022737"/>
    </source>
</evidence>
<protein>
    <submittedName>
        <fullName evidence="5">Tetratricopeptide repeat-containing protein</fullName>
    </submittedName>
</protein>
<dbReference type="STRING" id="604088.SAMN04488060_2282"/>
<organism evidence="5 6">
    <name type="scientific">Qipengyuania nanhaisediminis</name>
    <dbReference type="NCBI Taxonomy" id="604088"/>
    <lineage>
        <taxon>Bacteria</taxon>
        <taxon>Pseudomonadati</taxon>
        <taxon>Pseudomonadota</taxon>
        <taxon>Alphaproteobacteria</taxon>
        <taxon>Sphingomonadales</taxon>
        <taxon>Erythrobacteraceae</taxon>
        <taxon>Qipengyuania</taxon>
    </lineage>
</organism>
<dbReference type="SUPFAM" id="SSF48452">
    <property type="entry name" value="TPR-like"/>
    <property type="match status" value="2"/>
</dbReference>
<evidence type="ECO:0000313" key="6">
    <source>
        <dbReference type="Proteomes" id="UP000199331"/>
    </source>
</evidence>
<dbReference type="InterPro" id="IPR024983">
    <property type="entry name" value="CHAT_dom"/>
</dbReference>
<dbReference type="InterPro" id="IPR019734">
    <property type="entry name" value="TPR_rpt"/>
</dbReference>
<dbReference type="Proteomes" id="UP000199331">
    <property type="component" value="Unassembled WGS sequence"/>
</dbReference>